<evidence type="ECO:0000256" key="2">
    <source>
        <dbReference type="ARBA" id="ARBA00012438"/>
    </source>
</evidence>
<dbReference type="SUPFAM" id="SSF55874">
    <property type="entry name" value="ATPase domain of HSP90 chaperone/DNA topoisomerase II/histidine kinase"/>
    <property type="match status" value="1"/>
</dbReference>
<dbReference type="GO" id="GO:0016020">
    <property type="term" value="C:membrane"/>
    <property type="evidence" value="ECO:0007669"/>
    <property type="project" value="InterPro"/>
</dbReference>
<accession>A0A2I1KRL7</accession>
<dbReference type="EMBL" id="PKHA01000009">
    <property type="protein sequence ID" value="PKY98248.1"/>
    <property type="molecule type" value="Genomic_DNA"/>
</dbReference>
<proteinExistence type="predicted"/>
<evidence type="ECO:0000259" key="11">
    <source>
        <dbReference type="Pfam" id="PF07730"/>
    </source>
</evidence>
<dbReference type="GO" id="GO:0000155">
    <property type="term" value="F:phosphorelay sensor kinase activity"/>
    <property type="evidence" value="ECO:0007669"/>
    <property type="project" value="InterPro"/>
</dbReference>
<name>A0A2I1KRL7_9ACTO</name>
<reference evidence="12 13" key="1">
    <citation type="submission" date="2017-12" db="EMBL/GenBank/DDBJ databases">
        <title>Phylogenetic diversity of female urinary microbiome.</title>
        <authorList>
            <person name="Thomas-White K."/>
            <person name="Wolfe A.J."/>
        </authorList>
    </citation>
    <scope>NUCLEOTIDE SEQUENCE [LARGE SCALE GENOMIC DNA]</scope>
    <source>
        <strain evidence="12 13">UMB0319</strain>
    </source>
</reference>
<evidence type="ECO:0000256" key="6">
    <source>
        <dbReference type="ARBA" id="ARBA00022777"/>
    </source>
</evidence>
<keyword evidence="4" id="KW-0808">Transferase</keyword>
<keyword evidence="3" id="KW-0597">Phosphoprotein</keyword>
<gene>
    <name evidence="12" type="ORF">CYJ26_08455</name>
</gene>
<evidence type="ECO:0000256" key="4">
    <source>
        <dbReference type="ARBA" id="ARBA00022679"/>
    </source>
</evidence>
<evidence type="ECO:0000313" key="12">
    <source>
        <dbReference type="EMBL" id="PKY98248.1"/>
    </source>
</evidence>
<dbReference type="InterPro" id="IPR011712">
    <property type="entry name" value="Sig_transdc_His_kin_sub3_dim/P"/>
</dbReference>
<dbReference type="InterPro" id="IPR036890">
    <property type="entry name" value="HATPase_C_sf"/>
</dbReference>
<dbReference type="PANTHER" id="PTHR24421">
    <property type="entry name" value="NITRATE/NITRITE SENSOR PROTEIN NARX-RELATED"/>
    <property type="match status" value="1"/>
</dbReference>
<evidence type="ECO:0000256" key="5">
    <source>
        <dbReference type="ARBA" id="ARBA00022741"/>
    </source>
</evidence>
<feature type="region of interest" description="Disordered" evidence="9">
    <location>
        <begin position="300"/>
        <end position="330"/>
    </location>
</feature>
<dbReference type="InterPro" id="IPR050482">
    <property type="entry name" value="Sensor_HK_TwoCompSys"/>
</dbReference>
<keyword evidence="7" id="KW-0067">ATP-binding</keyword>
<sequence length="485" mass="50873">MTTLPPGDRYGGPVSDEVRQRVRRCRDRLVVSRAARAAAGTWPGWPEVAAATLVVYVSAWNGPDTETTGLAARLGLAAAEGLFVFLVLVCALAILARRRVPGVSVCALGLVCTVQVLAWDRLSLTVVLAALLAAQTATSRVGRPWSWVLLTAGYLGAGTGILRVGYLGGGQNLESFRAGVLLATSWSFLTVAALTGLLRRRARERREQAAERIELLLAQRDAERALAIARERQRIAHEVHDVVGHSLAVIGIQAEAARVVMPASPTRADEALEVIAQTSRRAIDEVHTLVDVLRADDAAAPRAQSQADNAQADAPGSPLLPPRRLPADRPVPTAQTRVLTTATPDAPGLEGLVPLVSTLRGTGLPVSVDLHDALASPCPATVAQCVYRVVQEATTNALRHAPGAAICVSVRGANDQLEVRVANAAPARKAGHRAHAGHEVAQRQGAGLETMAARVGDLGGRLSAGPLAEGWVVDATIPLSGAGER</sequence>
<protein>
    <recommendedName>
        <fullName evidence="2">histidine kinase</fullName>
        <ecNumber evidence="2">2.7.13.3</ecNumber>
    </recommendedName>
</protein>
<evidence type="ECO:0000256" key="9">
    <source>
        <dbReference type="SAM" id="MobiDB-lite"/>
    </source>
</evidence>
<feature type="transmembrane region" description="Helical" evidence="10">
    <location>
        <begin position="74"/>
        <end position="96"/>
    </location>
</feature>
<dbReference type="Pfam" id="PF07730">
    <property type="entry name" value="HisKA_3"/>
    <property type="match status" value="1"/>
</dbReference>
<dbReference type="EC" id="2.7.13.3" evidence="2"/>
<feature type="transmembrane region" description="Helical" evidence="10">
    <location>
        <begin position="145"/>
        <end position="166"/>
    </location>
</feature>
<evidence type="ECO:0000256" key="1">
    <source>
        <dbReference type="ARBA" id="ARBA00000085"/>
    </source>
</evidence>
<evidence type="ECO:0000256" key="10">
    <source>
        <dbReference type="SAM" id="Phobius"/>
    </source>
</evidence>
<dbReference type="Proteomes" id="UP000234778">
    <property type="component" value="Unassembled WGS sequence"/>
</dbReference>
<organism evidence="12 13">
    <name type="scientific">Actinomyces urogenitalis</name>
    <dbReference type="NCBI Taxonomy" id="103621"/>
    <lineage>
        <taxon>Bacteria</taxon>
        <taxon>Bacillati</taxon>
        <taxon>Actinomycetota</taxon>
        <taxon>Actinomycetes</taxon>
        <taxon>Actinomycetales</taxon>
        <taxon>Actinomycetaceae</taxon>
        <taxon>Actinomyces</taxon>
    </lineage>
</organism>
<dbReference type="GO" id="GO:0046983">
    <property type="term" value="F:protein dimerization activity"/>
    <property type="evidence" value="ECO:0007669"/>
    <property type="project" value="InterPro"/>
</dbReference>
<feature type="compositionally biased region" description="Low complexity" evidence="9">
    <location>
        <begin position="300"/>
        <end position="317"/>
    </location>
</feature>
<feature type="transmembrane region" description="Helical" evidence="10">
    <location>
        <begin position="178"/>
        <end position="198"/>
    </location>
</feature>
<dbReference type="Gene3D" id="3.30.565.10">
    <property type="entry name" value="Histidine kinase-like ATPase, C-terminal domain"/>
    <property type="match status" value="1"/>
</dbReference>
<keyword evidence="10" id="KW-0472">Membrane</keyword>
<comment type="catalytic activity">
    <reaction evidence="1">
        <text>ATP + protein L-histidine = ADP + protein N-phospho-L-histidine.</text>
        <dbReference type="EC" id="2.7.13.3"/>
    </reaction>
</comment>
<dbReference type="AlphaFoldDB" id="A0A2I1KRL7"/>
<dbReference type="PANTHER" id="PTHR24421:SF10">
    <property type="entry name" value="NITRATE_NITRITE SENSOR PROTEIN NARQ"/>
    <property type="match status" value="1"/>
</dbReference>
<keyword evidence="10" id="KW-0812">Transmembrane</keyword>
<evidence type="ECO:0000256" key="3">
    <source>
        <dbReference type="ARBA" id="ARBA00022553"/>
    </source>
</evidence>
<dbReference type="CDD" id="cd16917">
    <property type="entry name" value="HATPase_UhpB-NarQ-NarX-like"/>
    <property type="match status" value="1"/>
</dbReference>
<evidence type="ECO:0000256" key="8">
    <source>
        <dbReference type="ARBA" id="ARBA00023012"/>
    </source>
</evidence>
<dbReference type="Gene3D" id="1.20.5.1930">
    <property type="match status" value="1"/>
</dbReference>
<comment type="caution">
    <text evidence="12">The sequence shown here is derived from an EMBL/GenBank/DDBJ whole genome shotgun (WGS) entry which is preliminary data.</text>
</comment>
<evidence type="ECO:0000256" key="7">
    <source>
        <dbReference type="ARBA" id="ARBA00022840"/>
    </source>
</evidence>
<keyword evidence="8" id="KW-0902">Two-component regulatory system</keyword>
<keyword evidence="10" id="KW-1133">Transmembrane helix</keyword>
<keyword evidence="6" id="KW-0418">Kinase</keyword>
<evidence type="ECO:0000313" key="13">
    <source>
        <dbReference type="Proteomes" id="UP000234778"/>
    </source>
</evidence>
<keyword evidence="5" id="KW-0547">Nucleotide-binding</keyword>
<dbReference type="GO" id="GO:0005524">
    <property type="term" value="F:ATP binding"/>
    <property type="evidence" value="ECO:0007669"/>
    <property type="project" value="UniProtKB-KW"/>
</dbReference>
<feature type="domain" description="Signal transduction histidine kinase subgroup 3 dimerisation and phosphoacceptor" evidence="11">
    <location>
        <begin position="231"/>
        <end position="296"/>
    </location>
</feature>